<dbReference type="AlphaFoldDB" id="A0A6A6BBD4"/>
<proteinExistence type="predicted"/>
<sequence length="549" mass="62082">MIPPYEEKNVGNRPIYRPLRNRHIRLVCIEPADQSLSELRCRLVHMPLEGVGAADYMALSYTWGGYETEAHVFLTDSCKSLAITTNCAQAIRWLRLKAEIRLVWIDAISIDQSNVQERNSQVRMMGDIYRNAGLVIVYLGEESCHTSMKEISNADVSKRKSKDIAPDILYKPWFRRIWVIQEVVLSKAAMVICGEACISWDCFVMWANRHRSLALPGVLSYGSGFSPTKKTLLHQLQATRGSRASDPRDKVIALLGLLPHEEFLLYSPLIDYRLRTEITYAKTASMVIQAERSLRVLSAVQNSSYRYLKLPSWVPDWSIPSRQKVLGIDATMGEPYDAGGRPAHCEIIREEILRATGLEIGRVVGMTMPASDLNKWYEYFKAHWRSSPKISKQDHDLKPSQIFQKIITGRASSTIDSSWTDPKPHSRSLLFGKRMAPEIRRRAQRVCSRRLLFRTETGLFGIAPVDTRKDDVVCVLLGGPTPYILRREGPESKYFALVGECYVYGMMNGQALAHLEAKLRAAGHVFCSAATATAAEWPCSAPLRDFVIR</sequence>
<dbReference type="OrthoDB" id="2157530at2759"/>
<protein>
    <recommendedName>
        <fullName evidence="1">Heterokaryon incompatibility domain-containing protein</fullName>
    </recommendedName>
</protein>
<dbReference type="GeneID" id="54301717"/>
<accession>A0A6A6BBD4</accession>
<feature type="domain" description="Heterokaryon incompatibility" evidence="1">
    <location>
        <begin position="56"/>
        <end position="182"/>
    </location>
</feature>
<dbReference type="InterPro" id="IPR052895">
    <property type="entry name" value="HetReg/Transcr_Mod"/>
</dbReference>
<organism evidence="2 3">
    <name type="scientific">Aplosporella prunicola CBS 121167</name>
    <dbReference type="NCBI Taxonomy" id="1176127"/>
    <lineage>
        <taxon>Eukaryota</taxon>
        <taxon>Fungi</taxon>
        <taxon>Dikarya</taxon>
        <taxon>Ascomycota</taxon>
        <taxon>Pezizomycotina</taxon>
        <taxon>Dothideomycetes</taxon>
        <taxon>Dothideomycetes incertae sedis</taxon>
        <taxon>Botryosphaeriales</taxon>
        <taxon>Aplosporellaceae</taxon>
        <taxon>Aplosporella</taxon>
    </lineage>
</organism>
<evidence type="ECO:0000313" key="2">
    <source>
        <dbReference type="EMBL" id="KAF2140908.1"/>
    </source>
</evidence>
<gene>
    <name evidence="2" type="ORF">K452DRAFT_319202</name>
</gene>
<dbReference type="RefSeq" id="XP_033396621.1">
    <property type="nucleotide sequence ID" value="XM_033544221.1"/>
</dbReference>
<reference evidence="2" key="1">
    <citation type="journal article" date="2020" name="Stud. Mycol.">
        <title>101 Dothideomycetes genomes: a test case for predicting lifestyles and emergence of pathogens.</title>
        <authorList>
            <person name="Haridas S."/>
            <person name="Albert R."/>
            <person name="Binder M."/>
            <person name="Bloem J."/>
            <person name="Labutti K."/>
            <person name="Salamov A."/>
            <person name="Andreopoulos B."/>
            <person name="Baker S."/>
            <person name="Barry K."/>
            <person name="Bills G."/>
            <person name="Bluhm B."/>
            <person name="Cannon C."/>
            <person name="Castanera R."/>
            <person name="Culley D."/>
            <person name="Daum C."/>
            <person name="Ezra D."/>
            <person name="Gonzalez J."/>
            <person name="Henrissat B."/>
            <person name="Kuo A."/>
            <person name="Liang C."/>
            <person name="Lipzen A."/>
            <person name="Lutzoni F."/>
            <person name="Magnuson J."/>
            <person name="Mondo S."/>
            <person name="Nolan M."/>
            <person name="Ohm R."/>
            <person name="Pangilinan J."/>
            <person name="Park H.-J."/>
            <person name="Ramirez L."/>
            <person name="Alfaro M."/>
            <person name="Sun H."/>
            <person name="Tritt A."/>
            <person name="Yoshinaga Y."/>
            <person name="Zwiers L.-H."/>
            <person name="Turgeon B."/>
            <person name="Goodwin S."/>
            <person name="Spatafora J."/>
            <person name="Crous P."/>
            <person name="Grigoriev I."/>
        </authorList>
    </citation>
    <scope>NUCLEOTIDE SEQUENCE</scope>
    <source>
        <strain evidence="2">CBS 121167</strain>
    </source>
</reference>
<keyword evidence="3" id="KW-1185">Reference proteome</keyword>
<evidence type="ECO:0000313" key="3">
    <source>
        <dbReference type="Proteomes" id="UP000799438"/>
    </source>
</evidence>
<dbReference type="PANTHER" id="PTHR24148">
    <property type="entry name" value="ANKYRIN REPEAT DOMAIN-CONTAINING PROTEIN 39 HOMOLOG-RELATED"/>
    <property type="match status" value="1"/>
</dbReference>
<evidence type="ECO:0000259" key="1">
    <source>
        <dbReference type="Pfam" id="PF06985"/>
    </source>
</evidence>
<dbReference type="EMBL" id="ML995488">
    <property type="protein sequence ID" value="KAF2140908.1"/>
    <property type="molecule type" value="Genomic_DNA"/>
</dbReference>
<dbReference type="PANTHER" id="PTHR24148:SF73">
    <property type="entry name" value="HET DOMAIN PROTEIN (AFU_ORTHOLOGUE AFUA_8G01020)"/>
    <property type="match status" value="1"/>
</dbReference>
<dbReference type="Proteomes" id="UP000799438">
    <property type="component" value="Unassembled WGS sequence"/>
</dbReference>
<dbReference type="Pfam" id="PF26639">
    <property type="entry name" value="Het-6_barrel"/>
    <property type="match status" value="1"/>
</dbReference>
<dbReference type="InterPro" id="IPR010730">
    <property type="entry name" value="HET"/>
</dbReference>
<dbReference type="Pfam" id="PF06985">
    <property type="entry name" value="HET"/>
    <property type="match status" value="1"/>
</dbReference>
<name>A0A6A6BBD4_9PEZI</name>